<dbReference type="PANTHER" id="PTHR46825">
    <property type="entry name" value="D-ALANYL-D-ALANINE-CARBOXYPEPTIDASE/ENDOPEPTIDASE AMPH"/>
    <property type="match status" value="1"/>
</dbReference>
<dbReference type="Gene3D" id="1.25.40.10">
    <property type="entry name" value="Tetratricopeptide repeat domain"/>
    <property type="match status" value="1"/>
</dbReference>
<keyword evidence="3" id="KW-0378">Hydrolase</keyword>
<dbReference type="InterPro" id="IPR012338">
    <property type="entry name" value="Beta-lactam/transpept-like"/>
</dbReference>
<dbReference type="SMART" id="SM00028">
    <property type="entry name" value="TPR"/>
    <property type="match status" value="1"/>
</dbReference>
<reference evidence="3 4" key="1">
    <citation type="submission" date="2020-02" db="EMBL/GenBank/DDBJ databases">
        <title>Complete genome sequence of Flavobacteriaceae bacterium.</title>
        <authorList>
            <person name="Kim S.-J."/>
            <person name="Kim Y.-S."/>
            <person name="Kim K.-H."/>
        </authorList>
    </citation>
    <scope>NUCLEOTIDE SEQUENCE [LARGE SCALE GENOMIC DNA]</scope>
    <source>
        <strain evidence="3 4">RR4-40</strain>
    </source>
</reference>
<proteinExistence type="predicted"/>
<dbReference type="PANTHER" id="PTHR46825:SF9">
    <property type="entry name" value="BETA-LACTAMASE-RELATED DOMAIN-CONTAINING PROTEIN"/>
    <property type="match status" value="1"/>
</dbReference>
<evidence type="ECO:0000313" key="3">
    <source>
        <dbReference type="EMBL" id="QIE58237.1"/>
    </source>
</evidence>
<dbReference type="InterPro" id="IPR001466">
    <property type="entry name" value="Beta-lactam-related"/>
</dbReference>
<accession>A0A6G6GI90</accession>
<name>A0A6G6GI90_9FLAO</name>
<evidence type="ECO:0000259" key="2">
    <source>
        <dbReference type="Pfam" id="PF00144"/>
    </source>
</evidence>
<feature type="repeat" description="TPR" evidence="1">
    <location>
        <begin position="425"/>
        <end position="458"/>
    </location>
</feature>
<dbReference type="InterPro" id="IPR050491">
    <property type="entry name" value="AmpC-like"/>
</dbReference>
<dbReference type="PROSITE" id="PS50005">
    <property type="entry name" value="TPR"/>
    <property type="match status" value="1"/>
</dbReference>
<dbReference type="Pfam" id="PF00144">
    <property type="entry name" value="Beta-lactamase"/>
    <property type="match status" value="1"/>
</dbReference>
<protein>
    <submittedName>
        <fullName evidence="3">Serine hydrolase</fullName>
    </submittedName>
</protein>
<dbReference type="AlphaFoldDB" id="A0A6G6GI90"/>
<feature type="domain" description="Beta-lactamase-related" evidence="2">
    <location>
        <begin position="28"/>
        <end position="330"/>
    </location>
</feature>
<dbReference type="RefSeq" id="WP_164678244.1">
    <property type="nucleotide sequence ID" value="NZ_CP049057.1"/>
</dbReference>
<evidence type="ECO:0000313" key="4">
    <source>
        <dbReference type="Proteomes" id="UP000505306"/>
    </source>
</evidence>
<sequence>MKQLRIVILLISPLLCFSQNNSEINAKLNDYIEHLIKRQGIPGVSLAIVKDGETIYEKNFGYANIEHQVPISDESIFRVYSLTKPIVSVGVFQLIEEKKIALDDAVSKYITDLPLSWNGIKIAHLLSHSSGLPDMSPISEFKDLTEEQAKNKVFQQGLKFESGEKYDYNQTGFWILQKIIENVTDESLADFILKNQFYSGKNTFFSSDSRDIVRNRVTPYFPFEKGTLMIDHSYLQGSYAHSKNGLNITLDDFISWDKKLNADKFLNKESKKLMWQSFPFTKSNKSFAYGWDKIMVNNYESYGFSGSLCTAYRVFPENNLSIIFLSNGLTKWYNIDNIINHIASLVDGDVLDINNLAFETVLRTTYENEDFSAKYQTIKNNPIFENNNFEAHLNDVGYFWLFGLSNPKKAINVFELNTKEHPKSWNAFDSLAEAYEKNGNADKAKINYLKAINLNPNEEYKSKTSVKIDNLKG</sequence>
<dbReference type="SUPFAM" id="SSF56601">
    <property type="entry name" value="beta-lactamase/transpeptidase-like"/>
    <property type="match status" value="1"/>
</dbReference>
<dbReference type="Proteomes" id="UP000505306">
    <property type="component" value="Chromosome"/>
</dbReference>
<dbReference type="EMBL" id="CP049057">
    <property type="protein sequence ID" value="QIE58237.1"/>
    <property type="molecule type" value="Genomic_DNA"/>
</dbReference>
<dbReference type="InterPro" id="IPR011990">
    <property type="entry name" value="TPR-like_helical_dom_sf"/>
</dbReference>
<keyword evidence="1" id="KW-0802">TPR repeat</keyword>
<keyword evidence="4" id="KW-1185">Reference proteome</keyword>
<evidence type="ECO:0000256" key="1">
    <source>
        <dbReference type="PROSITE-ProRule" id="PRU00339"/>
    </source>
</evidence>
<dbReference type="InterPro" id="IPR019734">
    <property type="entry name" value="TPR_rpt"/>
</dbReference>
<dbReference type="KEGG" id="mgel:G5B37_01235"/>
<dbReference type="SUPFAM" id="SSF48452">
    <property type="entry name" value="TPR-like"/>
    <property type="match status" value="1"/>
</dbReference>
<dbReference type="Gene3D" id="3.40.710.10">
    <property type="entry name" value="DD-peptidase/beta-lactamase superfamily"/>
    <property type="match status" value="1"/>
</dbReference>
<gene>
    <name evidence="3" type="ORF">G5B37_01235</name>
</gene>
<dbReference type="GO" id="GO:0016787">
    <property type="term" value="F:hydrolase activity"/>
    <property type="evidence" value="ECO:0007669"/>
    <property type="project" value="UniProtKB-KW"/>
</dbReference>
<organism evidence="3 4">
    <name type="scientific">Rasiella rasia</name>
    <dbReference type="NCBI Taxonomy" id="2744027"/>
    <lineage>
        <taxon>Bacteria</taxon>
        <taxon>Pseudomonadati</taxon>
        <taxon>Bacteroidota</taxon>
        <taxon>Flavobacteriia</taxon>
        <taxon>Flavobacteriales</taxon>
        <taxon>Flavobacteriaceae</taxon>
        <taxon>Rasiella</taxon>
    </lineage>
</organism>